<dbReference type="Proteomes" id="UP000256779">
    <property type="component" value="Unassembled WGS sequence"/>
</dbReference>
<dbReference type="AlphaFoldDB" id="A0A3D9L5F5"/>
<evidence type="ECO:0000313" key="1">
    <source>
        <dbReference type="EMBL" id="RED99859.1"/>
    </source>
</evidence>
<keyword evidence="2" id="KW-1185">Reference proteome</keyword>
<evidence type="ECO:0000313" key="2">
    <source>
        <dbReference type="Proteomes" id="UP000256779"/>
    </source>
</evidence>
<protein>
    <submittedName>
        <fullName evidence="1">Uncharacterized protein</fullName>
    </submittedName>
</protein>
<comment type="caution">
    <text evidence="1">The sequence shown here is derived from an EMBL/GenBank/DDBJ whole genome shotgun (WGS) entry which is preliminary data.</text>
</comment>
<dbReference type="RefSeq" id="WP_115867877.1">
    <property type="nucleotide sequence ID" value="NZ_QREG01000007.1"/>
</dbReference>
<reference evidence="1 2" key="1">
    <citation type="submission" date="2018-07" db="EMBL/GenBank/DDBJ databases">
        <title>Genomic Encyclopedia of Type Strains, Phase IV (KMG-IV): sequencing the most valuable type-strain genomes for metagenomic binning, comparative biology and taxonomic classification.</title>
        <authorList>
            <person name="Goeker M."/>
        </authorList>
    </citation>
    <scope>NUCLEOTIDE SEQUENCE [LARGE SCALE GENOMIC DNA]</scope>
    <source>
        <strain evidence="1 2">DSM 4134</strain>
    </source>
</reference>
<gene>
    <name evidence="1" type="ORF">C7460_107143</name>
</gene>
<proteinExistence type="predicted"/>
<dbReference type="EMBL" id="QREG01000007">
    <property type="protein sequence ID" value="RED99859.1"/>
    <property type="molecule type" value="Genomic_DNA"/>
</dbReference>
<organism evidence="1 2">
    <name type="scientific">Marinoscillum furvescens DSM 4134</name>
    <dbReference type="NCBI Taxonomy" id="1122208"/>
    <lineage>
        <taxon>Bacteria</taxon>
        <taxon>Pseudomonadati</taxon>
        <taxon>Bacteroidota</taxon>
        <taxon>Cytophagia</taxon>
        <taxon>Cytophagales</taxon>
        <taxon>Reichenbachiellaceae</taxon>
        <taxon>Marinoscillum</taxon>
    </lineage>
</organism>
<sequence>MQTLCTLVKYAGPVNANKDEIVHVGQELGVPKEDTLELLNEWEEVDTVKFTTEEDKKRFIQSCFPFMTKDYHPDQSERKLYNHVVSNLGLKTSSIN</sequence>
<name>A0A3D9L5F5_MARFU</name>
<accession>A0A3D9L5F5</accession>